<organism evidence="3 4">
    <name type="scientific">Candidatus Methanofastidiosum methylothiophilum</name>
    <dbReference type="NCBI Taxonomy" id="1705564"/>
    <lineage>
        <taxon>Archaea</taxon>
        <taxon>Methanobacteriati</taxon>
        <taxon>Methanobacteriota</taxon>
        <taxon>Stenosarchaea group</taxon>
        <taxon>Candidatus Methanofastidiosia</taxon>
        <taxon>Candidatus Methanofastidiosales</taxon>
        <taxon>Candidatus Methanofastidiosaceae</taxon>
        <taxon>Candidatus Methanofastidiosum</taxon>
    </lineage>
</organism>
<evidence type="ECO:0000313" key="4">
    <source>
        <dbReference type="Proteomes" id="UP000075578"/>
    </source>
</evidence>
<evidence type="ECO:0008006" key="5">
    <source>
        <dbReference type="Google" id="ProtNLM"/>
    </source>
</evidence>
<dbReference type="AlphaFoldDB" id="A0A150IPT8"/>
<keyword evidence="2" id="KW-0472">Membrane</keyword>
<keyword evidence="2" id="KW-0812">Transmembrane</keyword>
<feature type="transmembrane region" description="Helical" evidence="2">
    <location>
        <begin position="7"/>
        <end position="27"/>
    </location>
</feature>
<comment type="caution">
    <text evidence="3">The sequence shown here is derived from an EMBL/GenBank/DDBJ whole genome shotgun (WGS) entry which is preliminary data.</text>
</comment>
<accession>A0A150IPT8</accession>
<name>A0A150IPT8_9EURY</name>
<dbReference type="Gene3D" id="3.10.620.30">
    <property type="match status" value="1"/>
</dbReference>
<evidence type="ECO:0000313" key="3">
    <source>
        <dbReference type="EMBL" id="KYC46825.1"/>
    </source>
</evidence>
<proteinExistence type="predicted"/>
<keyword evidence="2" id="KW-1133">Transmembrane helix</keyword>
<reference evidence="3 4" key="1">
    <citation type="journal article" date="2016" name="ISME J.">
        <title>Chasing the elusive Euryarchaeota class WSA2: genomes reveal a uniquely fastidious methyl-reducing methanogen.</title>
        <authorList>
            <person name="Nobu M.K."/>
            <person name="Narihiro T."/>
            <person name="Kuroda K."/>
            <person name="Mei R."/>
            <person name="Liu W.T."/>
        </authorList>
    </citation>
    <scope>NUCLEOTIDE SEQUENCE [LARGE SCALE GENOMIC DNA]</scope>
    <source>
        <strain evidence="3">U1lsi0528_Bin089</strain>
    </source>
</reference>
<dbReference type="Proteomes" id="UP000075578">
    <property type="component" value="Unassembled WGS sequence"/>
</dbReference>
<protein>
    <recommendedName>
        <fullName evidence="5">Transglutaminase-like superfamily protein</fullName>
    </recommendedName>
</protein>
<sequence length="328" mass="37005">MADNPRTLGLVLIVTHILVFVFGVAIVDYANSNDVSQKIEVTEANPQIKIDYMTLTEENEKLNDRITLLENQNNIYMGQITQLAKVLVEKDTEISNLKGEIWTLKNDILMLNYRLEHQNKESSEIVNENPPEATPSSVEANNTYTAFISYLPYSARGSLPYPTVYTIVTPNVVKFSSGLSIEEIVNKIRFNIMYINHITEGRPYLIQYADETLVRGKGDCTDKALLLFSCLLSKGYSANDMGIATISKCDGQELHDIVIIKNPGLDTALFGKYHFDVDGETFYMVDPTNSLSTSVYDISPQYKDCLIVGNLYFQDTNKGKGWMPYRIE</sequence>
<evidence type="ECO:0000256" key="2">
    <source>
        <dbReference type="SAM" id="Phobius"/>
    </source>
</evidence>
<dbReference type="EMBL" id="LNGD01000179">
    <property type="protein sequence ID" value="KYC46825.1"/>
    <property type="molecule type" value="Genomic_DNA"/>
</dbReference>
<evidence type="ECO:0000256" key="1">
    <source>
        <dbReference type="SAM" id="Coils"/>
    </source>
</evidence>
<gene>
    <name evidence="3" type="ORF">AMQ74_01748</name>
</gene>
<feature type="coiled-coil region" evidence="1">
    <location>
        <begin position="52"/>
        <end position="79"/>
    </location>
</feature>
<keyword evidence="1" id="KW-0175">Coiled coil</keyword>